<proteinExistence type="predicted"/>
<evidence type="ECO:0000313" key="3">
    <source>
        <dbReference type="EMBL" id="BAJ26772.1"/>
    </source>
</evidence>
<dbReference type="HOGENOM" id="CLU_896528_0_0_11"/>
<feature type="compositionally biased region" description="Low complexity" evidence="1">
    <location>
        <begin position="291"/>
        <end position="302"/>
    </location>
</feature>
<feature type="region of interest" description="Disordered" evidence="1">
    <location>
        <begin position="21"/>
        <end position="51"/>
    </location>
</feature>
<dbReference type="Proteomes" id="UP000007076">
    <property type="component" value="Chromosome"/>
</dbReference>
<keyword evidence="4" id="KW-1185">Reference proteome</keyword>
<organism evidence="3 4">
    <name type="scientific">Kitasatospora setae (strain ATCC 33774 / DSM 43861 / JCM 3304 / KCC A-0304 / NBRC 14216 / KM-6054)</name>
    <name type="common">Streptomyces setae</name>
    <dbReference type="NCBI Taxonomy" id="452652"/>
    <lineage>
        <taxon>Bacteria</taxon>
        <taxon>Bacillati</taxon>
        <taxon>Actinomycetota</taxon>
        <taxon>Actinomycetes</taxon>
        <taxon>Kitasatosporales</taxon>
        <taxon>Streptomycetaceae</taxon>
        <taxon>Kitasatospora</taxon>
    </lineage>
</organism>
<gene>
    <name evidence="3" type="ordered locus">KSE_09350</name>
</gene>
<reference evidence="3 4" key="1">
    <citation type="journal article" date="2010" name="DNA Res.">
        <title>Genome sequence of Kitasatospora setae NBRC 14216T: an evolutionary snapshot of the family Streptomycetaceae.</title>
        <authorList>
            <person name="Ichikawa N."/>
            <person name="Oguchi A."/>
            <person name="Ikeda H."/>
            <person name="Ishikawa J."/>
            <person name="Kitani S."/>
            <person name="Watanabe Y."/>
            <person name="Nakamura S."/>
            <person name="Katano Y."/>
            <person name="Kishi E."/>
            <person name="Sasagawa M."/>
            <person name="Ankai A."/>
            <person name="Fukui S."/>
            <person name="Hashimoto Y."/>
            <person name="Kamata S."/>
            <person name="Otoguro M."/>
            <person name="Tanikawa S."/>
            <person name="Nihira T."/>
            <person name="Horinouchi S."/>
            <person name="Ohnishi Y."/>
            <person name="Hayakawa M."/>
            <person name="Kuzuyama T."/>
            <person name="Arisawa A."/>
            <person name="Nomoto F."/>
            <person name="Miura H."/>
            <person name="Takahashi Y."/>
            <person name="Fujita N."/>
        </authorList>
    </citation>
    <scope>NUCLEOTIDE SEQUENCE [LARGE SCALE GENOMIC DNA]</scope>
    <source>
        <strain evidence="4">ATCC 33774 / DSM 43861 / JCM 3304 / KCC A-0304 / NBRC 14216 / KM-6054</strain>
    </source>
</reference>
<evidence type="ECO:0000256" key="1">
    <source>
        <dbReference type="SAM" id="MobiDB-lite"/>
    </source>
</evidence>
<dbReference type="EMBL" id="AP010968">
    <property type="protein sequence ID" value="BAJ26772.1"/>
    <property type="molecule type" value="Genomic_DNA"/>
</dbReference>
<feature type="region of interest" description="Disordered" evidence="1">
    <location>
        <begin position="290"/>
        <end position="310"/>
    </location>
</feature>
<dbReference type="KEGG" id="ksk:KSE_09350"/>
<keyword evidence="2" id="KW-1133">Transmembrane helix</keyword>
<dbReference type="eggNOG" id="ENOG503206K">
    <property type="taxonomic scope" value="Bacteria"/>
</dbReference>
<dbReference type="PATRIC" id="fig|452652.3.peg.926"/>
<feature type="transmembrane region" description="Helical" evidence="2">
    <location>
        <begin position="55"/>
        <end position="74"/>
    </location>
</feature>
<evidence type="ECO:0000313" key="4">
    <source>
        <dbReference type="Proteomes" id="UP000007076"/>
    </source>
</evidence>
<feature type="compositionally biased region" description="Basic and acidic residues" evidence="1">
    <location>
        <begin position="21"/>
        <end position="34"/>
    </location>
</feature>
<name>E4N6E1_KITSK</name>
<accession>E4N6E1</accession>
<keyword evidence="2" id="KW-0472">Membrane</keyword>
<evidence type="ECO:0000256" key="2">
    <source>
        <dbReference type="SAM" id="Phobius"/>
    </source>
</evidence>
<dbReference type="AlphaFoldDB" id="E4N6E1"/>
<protein>
    <submittedName>
        <fullName evidence="3">Uncharacterized protein</fullName>
    </submittedName>
</protein>
<keyword evidence="2" id="KW-0812">Transmembrane</keyword>
<sequence>MDKGRSGDELWDEFVKEFEKNNAVKEPSAAERARQSPQQSGQAEASKPRRSTRRVLIPLVVGLLVIGGAGAYAFDSARSDSGTGAAAAPASSAPAASASASASSSAAAASPKATPSAKASPSAKAAAPSSGALSGAIPLSVFPQQVQGYTLVAKQENPVCTGAETVSPTLAGLITQGAGCAGIAQALYRDAAGNQYNLALFTMVDPMDSIDLVNRLSGVREPQVAVLLPPKTSGLTALAADSGIVQNFAVHDHGMLIGMAQWADGRTADYNELVTLLVPLTQAVENRIPLGTDTAGTGSSSPSAPPNRTV</sequence>
<dbReference type="RefSeq" id="WP_014134091.1">
    <property type="nucleotide sequence ID" value="NC_016109.1"/>
</dbReference>